<evidence type="ECO:0000313" key="6">
    <source>
        <dbReference type="EMBL" id="REG29580.1"/>
    </source>
</evidence>
<name>A0AAC8QHY4_9BACT</name>
<evidence type="ECO:0000256" key="1">
    <source>
        <dbReference type="ARBA" id="ARBA00022737"/>
    </source>
</evidence>
<feature type="repeat" description="TPR" evidence="3">
    <location>
        <begin position="169"/>
        <end position="202"/>
    </location>
</feature>
<dbReference type="InterPro" id="IPR011990">
    <property type="entry name" value="TPR-like_helical_dom_sf"/>
</dbReference>
<dbReference type="Pfam" id="PF14559">
    <property type="entry name" value="TPR_19"/>
    <property type="match status" value="1"/>
</dbReference>
<evidence type="ECO:0000313" key="5">
    <source>
        <dbReference type="EMBL" id="AKJ07829.1"/>
    </source>
</evidence>
<dbReference type="Proteomes" id="UP000035579">
    <property type="component" value="Chromosome"/>
</dbReference>
<dbReference type="EMBL" id="QUMU01000007">
    <property type="protein sequence ID" value="REG29580.1"/>
    <property type="molecule type" value="Genomic_DNA"/>
</dbReference>
<evidence type="ECO:0000256" key="3">
    <source>
        <dbReference type="PROSITE-ProRule" id="PRU00339"/>
    </source>
</evidence>
<feature type="chain" id="PRO_5042276341" evidence="4">
    <location>
        <begin position="22"/>
        <end position="379"/>
    </location>
</feature>
<evidence type="ECO:0000313" key="8">
    <source>
        <dbReference type="Proteomes" id="UP000256345"/>
    </source>
</evidence>
<evidence type="ECO:0000256" key="4">
    <source>
        <dbReference type="SAM" id="SignalP"/>
    </source>
</evidence>
<sequence>MASPRFRLFACCVLLSSAAWAQQPPTTAPAPAPGRFSAVAPPRYVPAPPSPAARAALRLHQEGCQAEGFDDATCEKAVRQLEAVVRDDPRQLDAQLALADAVWNQAFRKPEGSAERARLRQRSLELYQQLVDLGVPDARPYYGLSVLTRDPDLRIGLLRRALELAPKHPEAHKDLAGLLLTRGQVDEAVREYRTHLSVRPYEGREDALEDIQFADRLASAGRVREASQVYDAVWDATGKEPRSERCQIFKAVELDPYERIGARFARELRNLRSACAGSPRLEGAVELERQGRDAAALQELERQIQENPVPAEPYLALQRLHLKQGRVDEAAEVMTRYFRQEKDPEERCRHFRTLSPRTTRALEPGLMNDLDRACRARRP</sequence>
<accession>A0AAC8QHY4</accession>
<proteinExistence type="predicted"/>
<dbReference type="SUPFAM" id="SSF48452">
    <property type="entry name" value="TPR-like"/>
    <property type="match status" value="1"/>
</dbReference>
<evidence type="ECO:0000313" key="7">
    <source>
        <dbReference type="Proteomes" id="UP000035579"/>
    </source>
</evidence>
<dbReference type="InterPro" id="IPR019734">
    <property type="entry name" value="TPR_rpt"/>
</dbReference>
<reference evidence="5 7" key="1">
    <citation type="submission" date="2015-05" db="EMBL/GenBank/DDBJ databases">
        <title>Genome assembly of Archangium gephyra DSM 2261.</title>
        <authorList>
            <person name="Sharma G."/>
            <person name="Subramanian S."/>
        </authorList>
    </citation>
    <scope>NUCLEOTIDE SEQUENCE [LARGE SCALE GENOMIC DNA]</scope>
    <source>
        <strain evidence="5 7">DSM 2261</strain>
    </source>
</reference>
<dbReference type="PROSITE" id="PS50005">
    <property type="entry name" value="TPR"/>
    <property type="match status" value="1"/>
</dbReference>
<dbReference type="PANTHER" id="PTHR45586:SF1">
    <property type="entry name" value="LIPOPOLYSACCHARIDE ASSEMBLY PROTEIN B"/>
    <property type="match status" value="1"/>
</dbReference>
<feature type="signal peptide" evidence="4">
    <location>
        <begin position="1"/>
        <end position="21"/>
    </location>
</feature>
<keyword evidence="2 3" id="KW-0802">TPR repeat</keyword>
<keyword evidence="1" id="KW-0677">Repeat</keyword>
<keyword evidence="4" id="KW-0732">Signal</keyword>
<dbReference type="InterPro" id="IPR051012">
    <property type="entry name" value="CellSynth/LPSAsmb/PSIAsmb"/>
</dbReference>
<organism evidence="5 7">
    <name type="scientific">Archangium gephyra</name>
    <dbReference type="NCBI Taxonomy" id="48"/>
    <lineage>
        <taxon>Bacteria</taxon>
        <taxon>Pseudomonadati</taxon>
        <taxon>Myxococcota</taxon>
        <taxon>Myxococcia</taxon>
        <taxon>Myxococcales</taxon>
        <taxon>Cystobacterineae</taxon>
        <taxon>Archangiaceae</taxon>
        <taxon>Archangium</taxon>
    </lineage>
</organism>
<dbReference type="KEGG" id="age:AA314_09455"/>
<dbReference type="RefSeq" id="WP_047860752.1">
    <property type="nucleotide sequence ID" value="NZ_CP011509.1"/>
</dbReference>
<dbReference type="Proteomes" id="UP000256345">
    <property type="component" value="Unassembled WGS sequence"/>
</dbReference>
<dbReference type="EMBL" id="CP011509">
    <property type="protein sequence ID" value="AKJ07829.1"/>
    <property type="molecule type" value="Genomic_DNA"/>
</dbReference>
<dbReference type="PANTHER" id="PTHR45586">
    <property type="entry name" value="TPR REPEAT-CONTAINING PROTEIN PA4667"/>
    <property type="match status" value="1"/>
</dbReference>
<dbReference type="Gene3D" id="1.25.40.10">
    <property type="entry name" value="Tetratricopeptide repeat domain"/>
    <property type="match status" value="2"/>
</dbReference>
<protein>
    <submittedName>
        <fullName evidence="6">Tetratricopeptide repeat protein</fullName>
    </submittedName>
</protein>
<keyword evidence="8" id="KW-1185">Reference proteome</keyword>
<dbReference type="AlphaFoldDB" id="A0AAC8QHY4"/>
<reference evidence="6 8" key="2">
    <citation type="submission" date="2018-08" db="EMBL/GenBank/DDBJ databases">
        <title>Genomic Encyclopedia of Archaeal and Bacterial Type Strains, Phase II (KMG-II): from individual species to whole genera.</title>
        <authorList>
            <person name="Goeker M."/>
        </authorList>
    </citation>
    <scope>NUCLEOTIDE SEQUENCE [LARGE SCALE GENOMIC DNA]</scope>
    <source>
        <strain evidence="6 8">DSM 2261</strain>
    </source>
</reference>
<evidence type="ECO:0000256" key="2">
    <source>
        <dbReference type="ARBA" id="ARBA00022803"/>
    </source>
</evidence>
<gene>
    <name evidence="5" type="ORF">AA314_09455</name>
    <name evidence="6" type="ORF">ATI61_107276</name>
</gene>